<feature type="chain" id="PRO_5030765034" evidence="1">
    <location>
        <begin position="22"/>
        <end position="249"/>
    </location>
</feature>
<dbReference type="EMBL" id="JABANE010000026">
    <property type="protein sequence ID" value="NME68587.1"/>
    <property type="molecule type" value="Genomic_DNA"/>
</dbReference>
<evidence type="ECO:0000256" key="1">
    <source>
        <dbReference type="SAM" id="SignalP"/>
    </source>
</evidence>
<dbReference type="RefSeq" id="WP_169656889.1">
    <property type="nucleotide sequence ID" value="NZ_JABANE010000026.1"/>
</dbReference>
<dbReference type="AlphaFoldDB" id="A0A7X9P3R1"/>
<protein>
    <submittedName>
        <fullName evidence="2">Uncharacterized protein</fullName>
    </submittedName>
</protein>
<organism evidence="2 3">
    <name type="scientific">Flammeovirga aprica JL-4</name>
    <dbReference type="NCBI Taxonomy" id="694437"/>
    <lineage>
        <taxon>Bacteria</taxon>
        <taxon>Pseudomonadati</taxon>
        <taxon>Bacteroidota</taxon>
        <taxon>Cytophagia</taxon>
        <taxon>Cytophagales</taxon>
        <taxon>Flammeovirgaceae</taxon>
        <taxon>Flammeovirga</taxon>
    </lineage>
</organism>
<name>A0A7X9P3R1_9BACT</name>
<sequence length="249" mass="29263">MKQALLITVILLLGQSIYCNSTQSLTNTPTEEKVAFEPIYFILGTLSDYGGRSQYVNRENQVDKYYPYEKPLADFLKKYIKTELNISIETVLGPSNHQNTYSPELSKQLNDFYGEEDKLSNDKFESDEQIYSFIAGVCYRYGERLENAIYKIKLSNSPKHQNCYESLKQIGCQKLFYKQTKSIPRQDIIYFKPTPKLMKYLKLIEEERIELETSFHNRFETTDTKLAEQIKLDYQKAKNEEAEKIKHLF</sequence>
<evidence type="ECO:0000313" key="3">
    <source>
        <dbReference type="Proteomes" id="UP000576082"/>
    </source>
</evidence>
<keyword evidence="3" id="KW-1185">Reference proteome</keyword>
<proteinExistence type="predicted"/>
<comment type="caution">
    <text evidence="2">The sequence shown here is derived from an EMBL/GenBank/DDBJ whole genome shotgun (WGS) entry which is preliminary data.</text>
</comment>
<feature type="signal peptide" evidence="1">
    <location>
        <begin position="1"/>
        <end position="21"/>
    </location>
</feature>
<keyword evidence="1" id="KW-0732">Signal</keyword>
<evidence type="ECO:0000313" key="2">
    <source>
        <dbReference type="EMBL" id="NME68587.1"/>
    </source>
</evidence>
<dbReference type="Proteomes" id="UP000576082">
    <property type="component" value="Unassembled WGS sequence"/>
</dbReference>
<accession>A0A7X9P3R1</accession>
<reference evidence="2 3" key="1">
    <citation type="submission" date="2020-04" db="EMBL/GenBank/DDBJ databases">
        <title>Flammeovirga sp. SR4, a novel species isolated from seawater.</title>
        <authorList>
            <person name="Wang X."/>
        </authorList>
    </citation>
    <scope>NUCLEOTIDE SEQUENCE [LARGE SCALE GENOMIC DNA]</scope>
    <source>
        <strain evidence="2 3">ATCC 23126</strain>
    </source>
</reference>
<gene>
    <name evidence="2" type="ORF">HHU12_11505</name>
</gene>